<proteinExistence type="predicted"/>
<dbReference type="Proteomes" id="UP001438707">
    <property type="component" value="Unassembled WGS sequence"/>
</dbReference>
<dbReference type="InterPro" id="IPR044479">
    <property type="entry name" value="LGALDH-like"/>
</dbReference>
<dbReference type="PANTHER" id="PTHR42686">
    <property type="entry name" value="GH17980P-RELATED"/>
    <property type="match status" value="1"/>
</dbReference>
<accession>A0AAW1RW10</accession>
<gene>
    <name evidence="2" type="ORF">WJX74_000616</name>
</gene>
<dbReference type="AlphaFoldDB" id="A0AAW1RW10"/>
<organism evidence="2 3">
    <name type="scientific">Apatococcus lobatus</name>
    <dbReference type="NCBI Taxonomy" id="904363"/>
    <lineage>
        <taxon>Eukaryota</taxon>
        <taxon>Viridiplantae</taxon>
        <taxon>Chlorophyta</taxon>
        <taxon>core chlorophytes</taxon>
        <taxon>Trebouxiophyceae</taxon>
        <taxon>Chlorellales</taxon>
        <taxon>Chlorellaceae</taxon>
        <taxon>Apatococcus</taxon>
    </lineage>
</organism>
<dbReference type="GO" id="GO:0010349">
    <property type="term" value="F:L-galactose dehydrogenase activity"/>
    <property type="evidence" value="ECO:0007669"/>
    <property type="project" value="InterPro"/>
</dbReference>
<reference evidence="2 3" key="1">
    <citation type="journal article" date="2024" name="Nat. Commun.">
        <title>Phylogenomics reveals the evolutionary origins of lichenization in chlorophyte algae.</title>
        <authorList>
            <person name="Puginier C."/>
            <person name="Libourel C."/>
            <person name="Otte J."/>
            <person name="Skaloud P."/>
            <person name="Haon M."/>
            <person name="Grisel S."/>
            <person name="Petersen M."/>
            <person name="Berrin J.G."/>
            <person name="Delaux P.M."/>
            <person name="Dal Grande F."/>
            <person name="Keller J."/>
        </authorList>
    </citation>
    <scope>NUCLEOTIDE SEQUENCE [LARGE SCALE GENOMIC DNA]</scope>
    <source>
        <strain evidence="2 3">SAG 2145</strain>
    </source>
</reference>
<dbReference type="Pfam" id="PF00248">
    <property type="entry name" value="Aldo_ket_red"/>
    <property type="match status" value="1"/>
</dbReference>
<evidence type="ECO:0000259" key="1">
    <source>
        <dbReference type="Pfam" id="PF00248"/>
    </source>
</evidence>
<dbReference type="InterPro" id="IPR023210">
    <property type="entry name" value="NADP_OxRdtase_dom"/>
</dbReference>
<keyword evidence="3" id="KW-1185">Reference proteome</keyword>
<dbReference type="GO" id="GO:0005829">
    <property type="term" value="C:cytosol"/>
    <property type="evidence" value="ECO:0007669"/>
    <property type="project" value="TreeGrafter"/>
</dbReference>
<comment type="caution">
    <text evidence="2">The sequence shown here is derived from an EMBL/GenBank/DDBJ whole genome shotgun (WGS) entry which is preliminary data.</text>
</comment>
<protein>
    <recommendedName>
        <fullName evidence="1">NADP-dependent oxidoreductase domain-containing protein</fullName>
    </recommendedName>
</protein>
<feature type="domain" description="NADP-dependent oxidoreductase" evidence="1">
    <location>
        <begin position="21"/>
        <end position="292"/>
    </location>
</feature>
<evidence type="ECO:0000313" key="3">
    <source>
        <dbReference type="Proteomes" id="UP001438707"/>
    </source>
</evidence>
<dbReference type="InterPro" id="IPR020471">
    <property type="entry name" value="AKR"/>
</dbReference>
<dbReference type="Gene3D" id="3.20.20.100">
    <property type="entry name" value="NADP-dependent oxidoreductase domain"/>
    <property type="match status" value="1"/>
</dbReference>
<dbReference type="FunFam" id="3.20.20.100:FF:000011">
    <property type="entry name" value="Aldo/keto reductase"/>
    <property type="match status" value="1"/>
</dbReference>
<sequence>MANHNIPRRPLGRTGLEVSVLSFGGSPIGGIYQSVEEDEGLKAVHEAFNSGINYFDTSPWYGELRAEIRLGKALKTLPRDKIILATKCGRYPTHFNFDGEYVTKTVKESMERLQVDYLDVIQIHDIEFGDLDQIVKETLPALQKLKKEGLVRHIGITGLPLKIYQYVIDRVPEGTVEMILAYCHATLQDDTLDTITPYLQERGIGIVAASALSMGLLSNRGPPEWHPAPKEVRETCAKAAAHAKSKGVSIERLAIQYAFQKENVSTVLIGMATPAEVKQNVQAALEALGKQENPDKAKEEEVMKEIKEILKPVHNQTWVVGRPENN</sequence>
<dbReference type="SUPFAM" id="SSF51430">
    <property type="entry name" value="NAD(P)-linked oxidoreductase"/>
    <property type="match status" value="1"/>
</dbReference>
<dbReference type="PANTHER" id="PTHR42686:SF1">
    <property type="entry name" value="GH17980P-RELATED"/>
    <property type="match status" value="1"/>
</dbReference>
<dbReference type="EMBL" id="JALJOS010000006">
    <property type="protein sequence ID" value="KAK9837573.1"/>
    <property type="molecule type" value="Genomic_DNA"/>
</dbReference>
<evidence type="ECO:0000313" key="2">
    <source>
        <dbReference type="EMBL" id="KAK9837573.1"/>
    </source>
</evidence>
<dbReference type="CDD" id="cd19163">
    <property type="entry name" value="AKR_galDH"/>
    <property type="match status" value="1"/>
</dbReference>
<name>A0AAW1RW10_9CHLO</name>
<dbReference type="InterPro" id="IPR036812">
    <property type="entry name" value="NAD(P)_OxRdtase_dom_sf"/>
</dbReference>